<keyword evidence="1" id="KW-0969">Cilium</keyword>
<name>A0A0P0A521_9RHOB</name>
<dbReference type="Pfam" id="PF06748">
    <property type="entry name" value="DUF1217"/>
    <property type="match status" value="1"/>
</dbReference>
<dbReference type="InterPro" id="IPR023157">
    <property type="entry name" value="AGR-C-984p-like_sf"/>
</dbReference>
<keyword evidence="1" id="KW-0282">Flagellum</keyword>
<accession>A0A0P0A521</accession>
<sequence>MSFQPVVPFGGYSGWAFLNRTKDAQIETFRGSADIQRDVDYFKENIGKVKTAEDLVSDRTLRKVVLGAFDLDGDMDNIYFVQKVLSDGILDDGALANKLSDTRYYDMAKALGFDLSVPNTVMSTFPDEIAAKFEEQQFEIAVGDQDSNMRLAMSLDRELSKIADKSTTDNGRWYSVMGNTAVRSALETALGLPSSLGSLDLDQQLSEFREKTERYFGSSEVSQFSDPDARQEMLRLFLVRADIQSSRTQYSSAANALTLLSGSY</sequence>
<dbReference type="KEGG" id="cmar:IMCC12053_1710"/>
<proteinExistence type="predicted"/>
<dbReference type="PATRIC" id="fig|1397108.4.peg.1747"/>
<evidence type="ECO:0000313" key="1">
    <source>
        <dbReference type="EMBL" id="ALI55657.1"/>
    </source>
</evidence>
<evidence type="ECO:0000313" key="2">
    <source>
        <dbReference type="Proteomes" id="UP000064920"/>
    </source>
</evidence>
<dbReference type="Gene3D" id="1.10.3700.10">
    <property type="entry name" value="AGR C 984p-like"/>
    <property type="match status" value="1"/>
</dbReference>
<dbReference type="EMBL" id="CP012023">
    <property type="protein sequence ID" value="ALI55657.1"/>
    <property type="molecule type" value="Genomic_DNA"/>
</dbReference>
<gene>
    <name evidence="1" type="ORF">IMCC12053_1710</name>
</gene>
<dbReference type="STRING" id="1397108.IMCC12053_1710"/>
<dbReference type="OrthoDB" id="7824597at2"/>
<reference evidence="1 2" key="1">
    <citation type="submission" date="2015-05" db="EMBL/GenBank/DDBJ databases">
        <authorList>
            <person name="Wang D.B."/>
            <person name="Wang M."/>
        </authorList>
    </citation>
    <scope>NUCLEOTIDE SEQUENCE [LARGE SCALE GENOMIC DNA]</scope>
    <source>
        <strain evidence="1 2">IMCC 12053</strain>
    </source>
</reference>
<dbReference type="RefSeq" id="WP_062217935.1">
    <property type="nucleotide sequence ID" value="NZ_CP012023.1"/>
</dbReference>
<dbReference type="InterPro" id="IPR010626">
    <property type="entry name" value="DUF1217"/>
</dbReference>
<organism evidence="1 2">
    <name type="scientific">Celeribacter marinus</name>
    <dbReference type="NCBI Taxonomy" id="1397108"/>
    <lineage>
        <taxon>Bacteria</taxon>
        <taxon>Pseudomonadati</taxon>
        <taxon>Pseudomonadota</taxon>
        <taxon>Alphaproteobacteria</taxon>
        <taxon>Rhodobacterales</taxon>
        <taxon>Roseobacteraceae</taxon>
        <taxon>Celeribacter</taxon>
    </lineage>
</organism>
<protein>
    <submittedName>
        <fullName evidence="1">Flagellar basal-body rod protein FlgF</fullName>
    </submittedName>
</protein>
<keyword evidence="1" id="KW-0966">Cell projection</keyword>
<dbReference type="Proteomes" id="UP000064920">
    <property type="component" value="Chromosome"/>
</dbReference>
<dbReference type="AlphaFoldDB" id="A0A0P0A521"/>
<keyword evidence="2" id="KW-1185">Reference proteome</keyword>
<dbReference type="SUPFAM" id="SSF158837">
    <property type="entry name" value="AGR C 984p-like"/>
    <property type="match status" value="1"/>
</dbReference>